<feature type="compositionally biased region" description="Pro residues" evidence="1">
    <location>
        <begin position="1"/>
        <end position="10"/>
    </location>
</feature>
<evidence type="ECO:0008006" key="4">
    <source>
        <dbReference type="Google" id="ProtNLM"/>
    </source>
</evidence>
<evidence type="ECO:0000256" key="1">
    <source>
        <dbReference type="SAM" id="MobiDB-lite"/>
    </source>
</evidence>
<protein>
    <recommendedName>
        <fullName evidence="4">Lecithin:cholesterol acyltransferase-domain-containing protein</fullName>
    </recommendedName>
</protein>
<organism evidence="2 3">
    <name type="scientific">Tuber borchii</name>
    <name type="common">White truffle</name>
    <dbReference type="NCBI Taxonomy" id="42251"/>
    <lineage>
        <taxon>Eukaryota</taxon>
        <taxon>Fungi</taxon>
        <taxon>Dikarya</taxon>
        <taxon>Ascomycota</taxon>
        <taxon>Pezizomycotina</taxon>
        <taxon>Pezizomycetes</taxon>
        <taxon>Pezizales</taxon>
        <taxon>Tuberaceae</taxon>
        <taxon>Tuber</taxon>
    </lineage>
</organism>
<dbReference type="Proteomes" id="UP000244722">
    <property type="component" value="Unassembled WGS sequence"/>
</dbReference>
<name>A0A2T6ZWR5_TUBBO</name>
<evidence type="ECO:0000313" key="2">
    <source>
        <dbReference type="EMBL" id="PUU79923.1"/>
    </source>
</evidence>
<reference evidence="2 3" key="1">
    <citation type="submission" date="2017-04" db="EMBL/GenBank/DDBJ databases">
        <title>Draft genome sequence of Tuber borchii Vittad., a whitish edible truffle.</title>
        <authorList>
            <consortium name="DOE Joint Genome Institute"/>
            <person name="Murat C."/>
            <person name="Kuo A."/>
            <person name="Barry K.W."/>
            <person name="Clum A."/>
            <person name="Dockter R.B."/>
            <person name="Fauchery L."/>
            <person name="Iotti M."/>
            <person name="Kohler A."/>
            <person name="Labutti K."/>
            <person name="Lindquist E.A."/>
            <person name="Lipzen A."/>
            <person name="Ohm R.A."/>
            <person name="Wang M."/>
            <person name="Grigoriev I.V."/>
            <person name="Zambonelli A."/>
            <person name="Martin F.M."/>
        </authorList>
    </citation>
    <scope>NUCLEOTIDE SEQUENCE [LARGE SCALE GENOMIC DNA]</scope>
    <source>
        <strain evidence="2 3">Tbo3840</strain>
    </source>
</reference>
<dbReference type="InterPro" id="IPR029058">
    <property type="entry name" value="AB_hydrolase_fold"/>
</dbReference>
<dbReference type="SUPFAM" id="SSF53474">
    <property type="entry name" value="alpha/beta-Hydrolases"/>
    <property type="match status" value="1"/>
</dbReference>
<dbReference type="OrthoDB" id="10250441at2759"/>
<evidence type="ECO:0000313" key="3">
    <source>
        <dbReference type="Proteomes" id="UP000244722"/>
    </source>
</evidence>
<dbReference type="PANTHER" id="PTHR11440">
    <property type="entry name" value="LECITHIN-CHOLESTEROL ACYLTRANSFERASE-RELATED"/>
    <property type="match status" value="1"/>
</dbReference>
<dbReference type="AlphaFoldDB" id="A0A2T6ZWR5"/>
<feature type="compositionally biased region" description="Polar residues" evidence="1">
    <location>
        <begin position="27"/>
        <end position="46"/>
    </location>
</feature>
<feature type="compositionally biased region" description="Low complexity" evidence="1">
    <location>
        <begin position="440"/>
        <end position="451"/>
    </location>
</feature>
<accession>A0A2T6ZWR5</accession>
<dbReference type="EMBL" id="NESQ01000078">
    <property type="protein sequence ID" value="PUU79923.1"/>
    <property type="molecule type" value="Genomic_DNA"/>
</dbReference>
<feature type="compositionally biased region" description="Pro residues" evidence="1">
    <location>
        <begin position="405"/>
        <end position="414"/>
    </location>
</feature>
<sequence>MGPAPVPESPPRFVSSYPSPPILPLQDISNDLSHNSGPGSLSTHDGVTNIYVEKPPTPPGSDADSFFNPRPAPQRPHLENDLQGNARYVFGRGAIIDRKDGLCRAFSTTSSLGDDSQFNHVTKKRSGRIRAIVDGLPVRVPPTPALEALDSVRGDVVVLGGYRGSVLRDLAMNNRRVWIPLKVGLNLRKVDLEVGLDPEDEEAMKERIVPDGMITNVGPVDVSKRLLKRLRSRAEENNRSVHDWGYDWRLSPKLLSERLIEFLETLPCNAGAQPGMVREKGQGALVIAHSFGGLITRHAINQRPELFSGVIFAGSPSTCVSILGAFKIGDEVMLNSKIFSAQATFSFRTSFVFLPEDGQCFIDRNTGRQLPLDFFNVDTWMRHCLSPCAAPYQPVTLPQGMNSPPSLPTSPPPSRASSGLSRALGESPREPPPGRANSILSSSSTSGSTLRGRTDLKTPTPVGMQKSTLPLSKTIPYLEDVLSETLKFKRGLDYDPVKDSMGLYPPMTVLYCKTMATVRGVWVDGSEGIRECLFDDLAFGAGDGVTLATQAQLPPGYKCTKRVAIDRGHASLLTDLEGVGRCLEAIIQARGW</sequence>
<comment type="caution">
    <text evidence="2">The sequence shown here is derived from an EMBL/GenBank/DDBJ whole genome shotgun (WGS) entry which is preliminary data.</text>
</comment>
<proteinExistence type="predicted"/>
<feature type="region of interest" description="Disordered" evidence="1">
    <location>
        <begin position="1"/>
        <end position="79"/>
    </location>
</feature>
<keyword evidence="3" id="KW-1185">Reference proteome</keyword>
<dbReference type="Gene3D" id="3.40.50.1820">
    <property type="entry name" value="alpha/beta hydrolase"/>
    <property type="match status" value="1"/>
</dbReference>
<gene>
    <name evidence="2" type="ORF">B9Z19DRAFT_977109</name>
</gene>
<feature type="region of interest" description="Disordered" evidence="1">
    <location>
        <begin position="396"/>
        <end position="468"/>
    </location>
</feature>